<evidence type="ECO:0000313" key="1">
    <source>
        <dbReference type="EMBL" id="KAK1746425.1"/>
    </source>
</evidence>
<organism evidence="1 2">
    <name type="scientific">Skeletonema marinoi</name>
    <dbReference type="NCBI Taxonomy" id="267567"/>
    <lineage>
        <taxon>Eukaryota</taxon>
        <taxon>Sar</taxon>
        <taxon>Stramenopiles</taxon>
        <taxon>Ochrophyta</taxon>
        <taxon>Bacillariophyta</taxon>
        <taxon>Coscinodiscophyceae</taxon>
        <taxon>Thalassiosirophycidae</taxon>
        <taxon>Thalassiosirales</taxon>
        <taxon>Skeletonemataceae</taxon>
        <taxon>Skeletonema</taxon>
        <taxon>Skeletonema marinoi-dohrnii complex</taxon>
    </lineage>
</organism>
<accession>A0AAD8YJ51</accession>
<reference evidence="1" key="1">
    <citation type="submission" date="2023-06" db="EMBL/GenBank/DDBJ databases">
        <title>Survivors Of The Sea: Transcriptome response of Skeletonema marinoi to long-term dormancy.</title>
        <authorList>
            <person name="Pinder M.I.M."/>
            <person name="Kourtchenko O."/>
            <person name="Robertson E.K."/>
            <person name="Larsson T."/>
            <person name="Maumus F."/>
            <person name="Osuna-Cruz C.M."/>
            <person name="Vancaester E."/>
            <person name="Stenow R."/>
            <person name="Vandepoele K."/>
            <person name="Ploug H."/>
            <person name="Bruchert V."/>
            <person name="Godhe A."/>
            <person name="Topel M."/>
        </authorList>
    </citation>
    <scope>NUCLEOTIDE SEQUENCE</scope>
    <source>
        <strain evidence="1">R05AC</strain>
    </source>
</reference>
<keyword evidence="2" id="KW-1185">Reference proteome</keyword>
<name>A0AAD8YJ51_9STRA</name>
<gene>
    <name evidence="1" type="ORF">QTG54_003032</name>
</gene>
<protein>
    <submittedName>
        <fullName evidence="1">Uncharacterized protein</fullName>
    </submittedName>
</protein>
<dbReference type="AlphaFoldDB" id="A0AAD8YJ51"/>
<dbReference type="EMBL" id="JATAAI010000004">
    <property type="protein sequence ID" value="KAK1746425.1"/>
    <property type="molecule type" value="Genomic_DNA"/>
</dbReference>
<evidence type="ECO:0000313" key="2">
    <source>
        <dbReference type="Proteomes" id="UP001224775"/>
    </source>
</evidence>
<proteinExistence type="predicted"/>
<sequence>MEENETSNEPIRVGDVVQYYSPIHVAGDPRGLRRATVLAIDPKKDNPLVLDNAEYISSDTNVKRIKVMSGGELVDHQAYFDLFLDSNWSRRAELPLLTQ</sequence>
<comment type="caution">
    <text evidence="1">The sequence shown here is derived from an EMBL/GenBank/DDBJ whole genome shotgun (WGS) entry which is preliminary data.</text>
</comment>
<dbReference type="Proteomes" id="UP001224775">
    <property type="component" value="Unassembled WGS sequence"/>
</dbReference>